<dbReference type="Proteomes" id="UP001359559">
    <property type="component" value="Unassembled WGS sequence"/>
</dbReference>
<keyword evidence="2" id="KW-0472">Membrane</keyword>
<accession>A0AAN9IH44</accession>
<keyword evidence="2" id="KW-1133">Transmembrane helix</keyword>
<evidence type="ECO:0008006" key="5">
    <source>
        <dbReference type="Google" id="ProtNLM"/>
    </source>
</evidence>
<evidence type="ECO:0000256" key="2">
    <source>
        <dbReference type="SAM" id="Phobius"/>
    </source>
</evidence>
<sequence>MRTLLRSSLSIPPSFLSHYSLPSSSSSLSLKPQQHHQPFLSPKPQPLLLTFATNNNNNNNNSELKEKENTQQPPSNGQQQEEKANTGSKQRRPILSLNWNSIFDPDPDNVIALGLTGLLTWASVQLLCQLLFISFAILLAALKYSFIAALLLFILIALL</sequence>
<feature type="compositionally biased region" description="Polar residues" evidence="1">
    <location>
        <begin position="70"/>
        <end position="79"/>
    </location>
</feature>
<feature type="region of interest" description="Disordered" evidence="1">
    <location>
        <begin position="50"/>
        <end position="90"/>
    </location>
</feature>
<evidence type="ECO:0000313" key="3">
    <source>
        <dbReference type="EMBL" id="KAK7279007.1"/>
    </source>
</evidence>
<dbReference type="EMBL" id="JAYKXN010000006">
    <property type="protein sequence ID" value="KAK7279007.1"/>
    <property type="molecule type" value="Genomic_DNA"/>
</dbReference>
<evidence type="ECO:0000313" key="4">
    <source>
        <dbReference type="Proteomes" id="UP001359559"/>
    </source>
</evidence>
<comment type="caution">
    <text evidence="3">The sequence shown here is derived from an EMBL/GenBank/DDBJ whole genome shotgun (WGS) entry which is preliminary data.</text>
</comment>
<dbReference type="AlphaFoldDB" id="A0AAN9IH44"/>
<dbReference type="PANTHER" id="PTHR36789">
    <property type="entry name" value="TRANSMEMBRANE PROTEIN"/>
    <property type="match status" value="1"/>
</dbReference>
<feature type="transmembrane region" description="Helical" evidence="2">
    <location>
        <begin position="130"/>
        <end position="158"/>
    </location>
</feature>
<keyword evidence="2" id="KW-0812">Transmembrane</keyword>
<evidence type="ECO:0000256" key="1">
    <source>
        <dbReference type="SAM" id="MobiDB-lite"/>
    </source>
</evidence>
<organism evidence="3 4">
    <name type="scientific">Clitoria ternatea</name>
    <name type="common">Butterfly pea</name>
    <dbReference type="NCBI Taxonomy" id="43366"/>
    <lineage>
        <taxon>Eukaryota</taxon>
        <taxon>Viridiplantae</taxon>
        <taxon>Streptophyta</taxon>
        <taxon>Embryophyta</taxon>
        <taxon>Tracheophyta</taxon>
        <taxon>Spermatophyta</taxon>
        <taxon>Magnoliopsida</taxon>
        <taxon>eudicotyledons</taxon>
        <taxon>Gunneridae</taxon>
        <taxon>Pentapetalae</taxon>
        <taxon>rosids</taxon>
        <taxon>fabids</taxon>
        <taxon>Fabales</taxon>
        <taxon>Fabaceae</taxon>
        <taxon>Papilionoideae</taxon>
        <taxon>50 kb inversion clade</taxon>
        <taxon>NPAAA clade</taxon>
        <taxon>indigoferoid/millettioid clade</taxon>
        <taxon>Phaseoleae</taxon>
        <taxon>Clitoria</taxon>
    </lineage>
</organism>
<protein>
    <recommendedName>
        <fullName evidence="5">Transmembrane protein</fullName>
    </recommendedName>
</protein>
<reference evidence="3 4" key="1">
    <citation type="submission" date="2024-01" db="EMBL/GenBank/DDBJ databases">
        <title>The genomes of 5 underutilized Papilionoideae crops provide insights into root nodulation and disease resistance.</title>
        <authorList>
            <person name="Yuan L."/>
        </authorList>
    </citation>
    <scope>NUCLEOTIDE SEQUENCE [LARGE SCALE GENOMIC DNA]</scope>
    <source>
        <strain evidence="3">LY-2023</strain>
        <tissue evidence="3">Leaf</tissue>
    </source>
</reference>
<gene>
    <name evidence="3" type="ORF">RJT34_24048</name>
</gene>
<dbReference type="PANTHER" id="PTHR36789:SF1">
    <property type="entry name" value="TRANSMEMBRANE PROTEIN"/>
    <property type="match status" value="1"/>
</dbReference>
<proteinExistence type="predicted"/>
<name>A0AAN9IH44_CLITE</name>
<keyword evidence="4" id="KW-1185">Reference proteome</keyword>